<evidence type="ECO:0000313" key="2">
    <source>
        <dbReference type="Proteomes" id="UP000034076"/>
    </source>
</evidence>
<evidence type="ECO:0000313" key="1">
    <source>
        <dbReference type="EMBL" id="KKI52247.1"/>
    </source>
</evidence>
<dbReference type="EMBL" id="LAYJ01000033">
    <property type="protein sequence ID" value="KKI52247.1"/>
    <property type="molecule type" value="Genomic_DNA"/>
</dbReference>
<reference evidence="1 2" key="1">
    <citation type="submission" date="2015-04" db="EMBL/GenBank/DDBJ databases">
        <title>Draft genome sequence of bacteremic isolate Catabacter hongkongensis type strain HKU16T.</title>
        <authorList>
            <person name="Lau S.K."/>
            <person name="Teng J.L."/>
            <person name="Huang Y."/>
            <person name="Curreem S.O."/>
            <person name="Tsui S.K."/>
            <person name="Woo P.C."/>
        </authorList>
    </citation>
    <scope>NUCLEOTIDE SEQUENCE [LARGE SCALE GENOMIC DNA]</scope>
    <source>
        <strain evidence="1 2">HKU16</strain>
    </source>
</reference>
<comment type="caution">
    <text evidence="1">The sequence shown here is derived from an EMBL/GenBank/DDBJ whole genome shotgun (WGS) entry which is preliminary data.</text>
</comment>
<keyword evidence="2" id="KW-1185">Reference proteome</keyword>
<protein>
    <submittedName>
        <fullName evidence="1">Uncharacterized protein</fullName>
    </submittedName>
</protein>
<dbReference type="STRING" id="270498.CHK_0355"/>
<gene>
    <name evidence="1" type="ORF">CHK_0355</name>
</gene>
<accession>A0A0M2NPB6</accession>
<organism evidence="1 2">
    <name type="scientific">Christensenella hongkongensis</name>
    <dbReference type="NCBI Taxonomy" id="270498"/>
    <lineage>
        <taxon>Bacteria</taxon>
        <taxon>Bacillati</taxon>
        <taxon>Bacillota</taxon>
        <taxon>Clostridia</taxon>
        <taxon>Christensenellales</taxon>
        <taxon>Christensenellaceae</taxon>
        <taxon>Christensenella</taxon>
    </lineage>
</organism>
<dbReference type="AlphaFoldDB" id="A0A0M2NPB6"/>
<sequence>MTCPKYPATEIHFFGFIAHRPILKYCKCNKYIYYWGRKGYK</sequence>
<dbReference type="Proteomes" id="UP000034076">
    <property type="component" value="Unassembled WGS sequence"/>
</dbReference>
<name>A0A0M2NPB6_9FIRM</name>
<proteinExistence type="predicted"/>